<dbReference type="NCBIfam" id="TIGR00043">
    <property type="entry name" value="rRNA maturation RNase YbeY"/>
    <property type="match status" value="1"/>
</dbReference>
<evidence type="ECO:0000313" key="9">
    <source>
        <dbReference type="Proteomes" id="UP001061958"/>
    </source>
</evidence>
<dbReference type="Gene3D" id="3.40.390.30">
    <property type="entry name" value="Metalloproteases ('zincins'), catalytic domain"/>
    <property type="match status" value="1"/>
</dbReference>
<dbReference type="GO" id="GO:0006364">
    <property type="term" value="P:rRNA processing"/>
    <property type="evidence" value="ECO:0007669"/>
    <property type="project" value="InterPro"/>
</dbReference>
<comment type="cofactor">
    <cofactor evidence="1">
        <name>Zn(2+)</name>
        <dbReference type="ChEBI" id="CHEBI:29105"/>
    </cofactor>
</comment>
<reference evidence="8" key="2">
    <citation type="submission" date="2022-01" db="EMBL/GenBank/DDBJ databases">
        <authorList>
            <person name="Hirooka S."/>
            <person name="Miyagishima S.Y."/>
        </authorList>
    </citation>
    <scope>NUCLEOTIDE SEQUENCE</scope>
    <source>
        <strain evidence="8">NBRC 102759</strain>
    </source>
</reference>
<organism evidence="8 9">
    <name type="scientific">Galdieria partita</name>
    <dbReference type="NCBI Taxonomy" id="83374"/>
    <lineage>
        <taxon>Eukaryota</taxon>
        <taxon>Rhodophyta</taxon>
        <taxon>Bangiophyceae</taxon>
        <taxon>Galdieriales</taxon>
        <taxon>Galdieriaceae</taxon>
        <taxon>Galdieria</taxon>
    </lineage>
</organism>
<dbReference type="OrthoDB" id="27226at2759"/>
<evidence type="ECO:0000256" key="2">
    <source>
        <dbReference type="ARBA" id="ARBA00010875"/>
    </source>
</evidence>
<evidence type="ECO:0000256" key="4">
    <source>
        <dbReference type="ARBA" id="ARBA00022723"/>
    </source>
</evidence>
<dbReference type="PANTHER" id="PTHR46986:SF1">
    <property type="entry name" value="ENDORIBONUCLEASE YBEY, CHLOROPLASTIC"/>
    <property type="match status" value="1"/>
</dbReference>
<proteinExistence type="inferred from homology"/>
<keyword evidence="5" id="KW-0255">Endonuclease</keyword>
<comment type="caution">
    <text evidence="8">The sequence shown here is derived from an EMBL/GenBank/DDBJ whole genome shotgun (WGS) entry which is preliminary data.</text>
</comment>
<sequence length="236" mass="27494">MSFLPMNSLSWKRRNFCYLLPILEKSNWRTHTFREVFVSFFPRFQTWCSSYVFKSPISRPFSSKAILLFAGNLRCKRKLHIVDVSVTEDGIHKSVGNKIAQFRKDCRALIEKSIVLGILEPAIYELSLLLCSDNYICLLNSKWRNIKKPTDVLSFAQEEQTLLGDIVISTETAYKQALERNYSLRDEIRVLLVHGFLHLIGYDHEESEQRRKEMEELENKLLSSLQWKGKGLVALS</sequence>
<protein>
    <submittedName>
        <fullName evidence="8">Uncharacterized protein</fullName>
    </submittedName>
</protein>
<evidence type="ECO:0000256" key="6">
    <source>
        <dbReference type="ARBA" id="ARBA00022801"/>
    </source>
</evidence>
<dbReference type="GO" id="GO:0046872">
    <property type="term" value="F:metal ion binding"/>
    <property type="evidence" value="ECO:0007669"/>
    <property type="project" value="UniProtKB-KW"/>
</dbReference>
<evidence type="ECO:0000256" key="3">
    <source>
        <dbReference type="ARBA" id="ARBA00022722"/>
    </source>
</evidence>
<keyword evidence="4" id="KW-0479">Metal-binding</keyword>
<evidence type="ECO:0000256" key="7">
    <source>
        <dbReference type="ARBA" id="ARBA00022833"/>
    </source>
</evidence>
<dbReference type="Pfam" id="PF02130">
    <property type="entry name" value="YbeY"/>
    <property type="match status" value="1"/>
</dbReference>
<name>A0A9C7USF8_9RHOD</name>
<dbReference type="InterPro" id="IPR002036">
    <property type="entry name" value="YbeY"/>
</dbReference>
<keyword evidence="6" id="KW-0378">Hydrolase</keyword>
<dbReference type="InterPro" id="IPR023091">
    <property type="entry name" value="MetalPrtase_cat_dom_sf_prd"/>
</dbReference>
<dbReference type="AlphaFoldDB" id="A0A9C7USF8"/>
<dbReference type="PROSITE" id="PS01306">
    <property type="entry name" value="UPF0054"/>
    <property type="match status" value="1"/>
</dbReference>
<evidence type="ECO:0000313" key="8">
    <source>
        <dbReference type="EMBL" id="GJQ13748.1"/>
    </source>
</evidence>
<evidence type="ECO:0000256" key="1">
    <source>
        <dbReference type="ARBA" id="ARBA00001947"/>
    </source>
</evidence>
<keyword evidence="3" id="KW-0540">Nuclease</keyword>
<dbReference type="SUPFAM" id="SSF55486">
    <property type="entry name" value="Metalloproteases ('zincins'), catalytic domain"/>
    <property type="match status" value="1"/>
</dbReference>
<dbReference type="GO" id="GO:0004222">
    <property type="term" value="F:metalloendopeptidase activity"/>
    <property type="evidence" value="ECO:0007669"/>
    <property type="project" value="InterPro"/>
</dbReference>
<dbReference type="PANTHER" id="PTHR46986">
    <property type="entry name" value="ENDORIBONUCLEASE YBEY, CHLOROPLASTIC"/>
    <property type="match status" value="1"/>
</dbReference>
<dbReference type="GO" id="GO:0004519">
    <property type="term" value="F:endonuclease activity"/>
    <property type="evidence" value="ECO:0007669"/>
    <property type="project" value="UniProtKB-KW"/>
</dbReference>
<reference evidence="8" key="1">
    <citation type="journal article" date="2022" name="Proc. Natl. Acad. Sci. U.S.A.">
        <title>Life cycle and functional genomics of the unicellular red alga Galdieria for elucidating algal and plant evolution and industrial use.</title>
        <authorList>
            <person name="Hirooka S."/>
            <person name="Itabashi T."/>
            <person name="Ichinose T.M."/>
            <person name="Onuma R."/>
            <person name="Fujiwara T."/>
            <person name="Yamashita S."/>
            <person name="Jong L.W."/>
            <person name="Tomita R."/>
            <person name="Iwane A.H."/>
            <person name="Miyagishima S.Y."/>
        </authorList>
    </citation>
    <scope>NUCLEOTIDE SEQUENCE</scope>
    <source>
        <strain evidence="8">NBRC 102759</strain>
    </source>
</reference>
<evidence type="ECO:0000256" key="5">
    <source>
        <dbReference type="ARBA" id="ARBA00022759"/>
    </source>
</evidence>
<keyword evidence="7" id="KW-0862">Zinc</keyword>
<comment type="similarity">
    <text evidence="2">Belongs to the endoribonuclease YbeY family.</text>
</comment>
<dbReference type="EMBL" id="BQMJ01000047">
    <property type="protein sequence ID" value="GJQ13748.1"/>
    <property type="molecule type" value="Genomic_DNA"/>
</dbReference>
<accession>A0A9C7USF8</accession>
<gene>
    <name evidence="8" type="ORF">GpartN1_g5539.t1</name>
</gene>
<dbReference type="InterPro" id="IPR020549">
    <property type="entry name" value="YbeY_CS"/>
</dbReference>
<dbReference type="HAMAP" id="MF_00009">
    <property type="entry name" value="Endoribonucl_YbeY"/>
    <property type="match status" value="1"/>
</dbReference>
<dbReference type="Proteomes" id="UP001061958">
    <property type="component" value="Unassembled WGS sequence"/>
</dbReference>
<keyword evidence="9" id="KW-1185">Reference proteome</keyword>